<dbReference type="RefSeq" id="WP_048098899.1">
    <property type="nucleotide sequence ID" value="NZ_JFZT01000019.1"/>
</dbReference>
<reference evidence="4 5" key="1">
    <citation type="submission" date="2014-03" db="EMBL/GenBank/DDBJ databases">
        <title>Draft genome sequence of the novel thermoacidophilic archaea Acidianus copahuensis ALE1 strain, isolated from Copahue volcanic area in Neuquen Argentina.</title>
        <authorList>
            <person name="Urbieta M.S."/>
            <person name="Rascovan N."/>
            <person name="Castro C."/>
            <person name="Revale S."/>
            <person name="Giaveno M.A."/>
            <person name="Vazquez M.P."/>
            <person name="Donati E.R."/>
        </authorList>
    </citation>
    <scope>NUCLEOTIDE SEQUENCE [LARGE SCALE GENOMIC DNA]</scope>
    <source>
        <strain evidence="4 5">ALE1</strain>
    </source>
</reference>
<dbReference type="InterPro" id="IPR015421">
    <property type="entry name" value="PyrdxlP-dep_Trfase_major"/>
</dbReference>
<accession>A0A031LSQ9</accession>
<sequence>MKEGTNIVREDIDEETGAITTPIYQTTAYSFPQGEKYRYSRELNPTVLELGKKIATLEEAEMGIAFSSGMGAISTTLLTILKPGSSLLVTMDMFGRSLRFSSDFLRSWGVNVEVSKPGNENLLEIAKSGKWNAIFVESITNPLLRVVDLDSLSKISKEKGSVLIVDSTFATPVNQKPLEFGADIVVHSASKFISGHNDVIAGLAAGKADILSKVDLMRRTLGTSLEPSPAYLVIRGMKTLKVRMDVINKNAEIIAEFLSDHSKVNKVYYPGLKSHPDHEIAVKMLKGFGGVVSFEVKGGKDEAIKLMKSTKIIIPAQSLGGVNSLISHPVTMSHRTLTLDEKKTVGITDSLLRLSVGIEDVNDLIDDLDRSLNSLS</sequence>
<gene>
    <name evidence="4" type="ORF">CM19_02885</name>
</gene>
<dbReference type="InterPro" id="IPR015424">
    <property type="entry name" value="PyrdxlP-dep_Trfase"/>
</dbReference>
<dbReference type="GO" id="GO:0030170">
    <property type="term" value="F:pyridoxal phosphate binding"/>
    <property type="evidence" value="ECO:0007669"/>
    <property type="project" value="InterPro"/>
</dbReference>
<dbReference type="GO" id="GO:0009086">
    <property type="term" value="P:methionine biosynthetic process"/>
    <property type="evidence" value="ECO:0007669"/>
    <property type="project" value="UniProtKB-ARBA"/>
</dbReference>
<dbReference type="Gene3D" id="3.90.1150.10">
    <property type="entry name" value="Aspartate Aminotransferase, domain 1"/>
    <property type="match status" value="1"/>
</dbReference>
<dbReference type="Pfam" id="PF01053">
    <property type="entry name" value="Cys_Met_Meta_PP"/>
    <property type="match status" value="1"/>
</dbReference>
<evidence type="ECO:0000313" key="4">
    <source>
        <dbReference type="EMBL" id="EZQ10795.1"/>
    </source>
</evidence>
<dbReference type="GO" id="GO:0019346">
    <property type="term" value="P:transsulfuration"/>
    <property type="evidence" value="ECO:0007669"/>
    <property type="project" value="InterPro"/>
</dbReference>
<comment type="cofactor">
    <cofactor evidence="1">
        <name>pyridoxal 5'-phosphate</name>
        <dbReference type="ChEBI" id="CHEBI:597326"/>
    </cofactor>
</comment>
<keyword evidence="2" id="KW-0663">Pyridoxal phosphate</keyword>
<dbReference type="FunFam" id="3.90.1150.10:FF:000033">
    <property type="entry name" value="Cystathionine gamma-synthase"/>
    <property type="match status" value="1"/>
</dbReference>
<dbReference type="GO" id="GO:0005737">
    <property type="term" value="C:cytoplasm"/>
    <property type="evidence" value="ECO:0007669"/>
    <property type="project" value="TreeGrafter"/>
</dbReference>
<dbReference type="SUPFAM" id="SSF53383">
    <property type="entry name" value="PLP-dependent transferases"/>
    <property type="match status" value="1"/>
</dbReference>
<dbReference type="PANTHER" id="PTHR11808">
    <property type="entry name" value="TRANS-SULFURATION ENZYME FAMILY MEMBER"/>
    <property type="match status" value="1"/>
</dbReference>
<dbReference type="PIRSF" id="PIRSF001434">
    <property type="entry name" value="CGS"/>
    <property type="match status" value="1"/>
</dbReference>
<evidence type="ECO:0000256" key="3">
    <source>
        <dbReference type="ARBA" id="ARBA00023239"/>
    </source>
</evidence>
<dbReference type="InterPro" id="IPR000277">
    <property type="entry name" value="Cys/Met-Metab_PyrdxlP-dep_enz"/>
</dbReference>
<dbReference type="GO" id="GO:0047804">
    <property type="term" value="F:cysteine-S-conjugate beta-lyase activity"/>
    <property type="evidence" value="ECO:0007669"/>
    <property type="project" value="UniProtKB-ARBA"/>
</dbReference>
<dbReference type="CDD" id="cd00614">
    <property type="entry name" value="CGS_like"/>
    <property type="match status" value="1"/>
</dbReference>
<evidence type="ECO:0000256" key="1">
    <source>
        <dbReference type="ARBA" id="ARBA00001933"/>
    </source>
</evidence>
<evidence type="ECO:0000256" key="2">
    <source>
        <dbReference type="ARBA" id="ARBA00022898"/>
    </source>
</evidence>
<dbReference type="OrthoDB" id="43458at2157"/>
<dbReference type="InterPro" id="IPR015422">
    <property type="entry name" value="PyrdxlP-dep_Trfase_small"/>
</dbReference>
<dbReference type="PANTHER" id="PTHR11808:SF50">
    <property type="entry name" value="CYSTATHIONINE BETA-LYASE"/>
    <property type="match status" value="1"/>
</dbReference>
<dbReference type="NCBIfam" id="NF005047">
    <property type="entry name" value="PRK06460.1"/>
    <property type="match status" value="1"/>
</dbReference>
<dbReference type="EMBL" id="JFZT01000019">
    <property type="protein sequence ID" value="EZQ10795.1"/>
    <property type="molecule type" value="Genomic_DNA"/>
</dbReference>
<dbReference type="STRING" id="1160895.CM19_02885"/>
<proteinExistence type="predicted"/>
<name>A0A031LSQ9_9CREN</name>
<dbReference type="Gene3D" id="3.40.640.10">
    <property type="entry name" value="Type I PLP-dependent aspartate aminotransferase-like (Major domain)"/>
    <property type="match status" value="1"/>
</dbReference>
<dbReference type="Proteomes" id="UP000024332">
    <property type="component" value="Unassembled WGS sequence"/>
</dbReference>
<evidence type="ECO:0000313" key="5">
    <source>
        <dbReference type="Proteomes" id="UP000024332"/>
    </source>
</evidence>
<organism evidence="4 5">
    <name type="scientific">Candidatus Acidianus copahuensis</name>
    <dbReference type="NCBI Taxonomy" id="1160895"/>
    <lineage>
        <taxon>Archaea</taxon>
        <taxon>Thermoproteota</taxon>
        <taxon>Thermoprotei</taxon>
        <taxon>Sulfolobales</taxon>
        <taxon>Sulfolobaceae</taxon>
        <taxon>Acidianus</taxon>
    </lineage>
</organism>
<keyword evidence="5" id="KW-1185">Reference proteome</keyword>
<keyword evidence="3" id="KW-0456">Lyase</keyword>
<comment type="caution">
    <text evidence="4">The sequence shown here is derived from an EMBL/GenBank/DDBJ whole genome shotgun (WGS) entry which is preliminary data.</text>
</comment>
<dbReference type="AlphaFoldDB" id="A0A031LSQ9"/>
<evidence type="ECO:0008006" key="6">
    <source>
        <dbReference type="Google" id="ProtNLM"/>
    </source>
</evidence>
<dbReference type="FunFam" id="3.40.640.10:FF:000046">
    <property type="entry name" value="Cystathionine gamma-lyase"/>
    <property type="match status" value="1"/>
</dbReference>
<protein>
    <recommendedName>
        <fullName evidence="6">Cystathionine gamma-synthase</fullName>
    </recommendedName>
</protein>